<feature type="domain" description="HTH lysR-type" evidence="5">
    <location>
        <begin position="1"/>
        <end position="58"/>
    </location>
</feature>
<dbReference type="AlphaFoldDB" id="A0A926HSH6"/>
<evidence type="ECO:0000313" key="7">
    <source>
        <dbReference type="Proteomes" id="UP000617951"/>
    </source>
</evidence>
<dbReference type="PROSITE" id="PS50931">
    <property type="entry name" value="HTH_LYSR"/>
    <property type="match status" value="1"/>
</dbReference>
<dbReference type="Gene3D" id="3.40.190.290">
    <property type="match status" value="1"/>
</dbReference>
<dbReference type="PANTHER" id="PTHR30419">
    <property type="entry name" value="HTH-TYPE TRANSCRIPTIONAL REGULATOR YBHD"/>
    <property type="match status" value="1"/>
</dbReference>
<dbReference type="SUPFAM" id="SSF46785">
    <property type="entry name" value="Winged helix' DNA-binding domain"/>
    <property type="match status" value="1"/>
</dbReference>
<dbReference type="RefSeq" id="WP_178620414.1">
    <property type="nucleotide sequence ID" value="NZ_JACRSS010000002.1"/>
</dbReference>
<evidence type="ECO:0000256" key="4">
    <source>
        <dbReference type="ARBA" id="ARBA00023163"/>
    </source>
</evidence>
<dbReference type="InterPro" id="IPR036390">
    <property type="entry name" value="WH_DNA-bd_sf"/>
</dbReference>
<keyword evidence="7" id="KW-1185">Reference proteome</keyword>
<protein>
    <submittedName>
        <fullName evidence="6">LysR family transcriptional regulator</fullName>
    </submittedName>
</protein>
<keyword evidence="4" id="KW-0804">Transcription</keyword>
<name>A0A926HSH6_9FIRM</name>
<dbReference type="CDD" id="cd05466">
    <property type="entry name" value="PBP2_LTTR_substrate"/>
    <property type="match status" value="1"/>
</dbReference>
<keyword evidence="3" id="KW-0238">DNA-binding</keyword>
<evidence type="ECO:0000256" key="3">
    <source>
        <dbReference type="ARBA" id="ARBA00023125"/>
    </source>
</evidence>
<dbReference type="InterPro" id="IPR005119">
    <property type="entry name" value="LysR_subst-bd"/>
</dbReference>
<dbReference type="InterPro" id="IPR050950">
    <property type="entry name" value="HTH-type_LysR_regulators"/>
</dbReference>
<dbReference type="Pfam" id="PF00126">
    <property type="entry name" value="HTH_1"/>
    <property type="match status" value="1"/>
</dbReference>
<dbReference type="FunFam" id="1.10.10.10:FF:000001">
    <property type="entry name" value="LysR family transcriptional regulator"/>
    <property type="match status" value="1"/>
</dbReference>
<dbReference type="EMBL" id="JACRSS010000002">
    <property type="protein sequence ID" value="MBC8538472.1"/>
    <property type="molecule type" value="Genomic_DNA"/>
</dbReference>
<comment type="caution">
    <text evidence="6">The sequence shown here is derived from an EMBL/GenBank/DDBJ whole genome shotgun (WGS) entry which is preliminary data.</text>
</comment>
<organism evidence="6 7">
    <name type="scientific">Guopingia tenuis</name>
    <dbReference type="NCBI Taxonomy" id="2763656"/>
    <lineage>
        <taxon>Bacteria</taxon>
        <taxon>Bacillati</taxon>
        <taxon>Bacillota</taxon>
        <taxon>Clostridia</taxon>
        <taxon>Christensenellales</taxon>
        <taxon>Christensenellaceae</taxon>
        <taxon>Guopingia</taxon>
    </lineage>
</organism>
<dbReference type="GO" id="GO:0003677">
    <property type="term" value="F:DNA binding"/>
    <property type="evidence" value="ECO:0007669"/>
    <property type="project" value="UniProtKB-KW"/>
</dbReference>
<dbReference type="Gene3D" id="1.10.10.10">
    <property type="entry name" value="Winged helix-like DNA-binding domain superfamily/Winged helix DNA-binding domain"/>
    <property type="match status" value="1"/>
</dbReference>
<dbReference type="PANTHER" id="PTHR30419:SF28">
    <property type="entry name" value="HTH-TYPE TRANSCRIPTIONAL REGULATOR BSDA"/>
    <property type="match status" value="1"/>
</dbReference>
<dbReference type="GO" id="GO:0003700">
    <property type="term" value="F:DNA-binding transcription factor activity"/>
    <property type="evidence" value="ECO:0007669"/>
    <property type="project" value="InterPro"/>
</dbReference>
<reference evidence="6" key="1">
    <citation type="submission" date="2020-08" db="EMBL/GenBank/DDBJ databases">
        <title>Genome public.</title>
        <authorList>
            <person name="Liu C."/>
            <person name="Sun Q."/>
        </authorList>
    </citation>
    <scope>NUCLEOTIDE SEQUENCE</scope>
    <source>
        <strain evidence="6">NSJ-63</strain>
    </source>
</reference>
<dbReference type="PRINTS" id="PR00039">
    <property type="entry name" value="HTHLYSR"/>
</dbReference>
<evidence type="ECO:0000256" key="2">
    <source>
        <dbReference type="ARBA" id="ARBA00023015"/>
    </source>
</evidence>
<gene>
    <name evidence="6" type="ORF">H8693_05955</name>
</gene>
<dbReference type="GO" id="GO:0005829">
    <property type="term" value="C:cytosol"/>
    <property type="evidence" value="ECO:0007669"/>
    <property type="project" value="TreeGrafter"/>
</dbReference>
<accession>A0A926HSH6</accession>
<dbReference type="SUPFAM" id="SSF53850">
    <property type="entry name" value="Periplasmic binding protein-like II"/>
    <property type="match status" value="1"/>
</dbReference>
<dbReference type="Proteomes" id="UP000617951">
    <property type="component" value="Unassembled WGS sequence"/>
</dbReference>
<comment type="similarity">
    <text evidence="1">Belongs to the LysR transcriptional regulatory family.</text>
</comment>
<proteinExistence type="inferred from homology"/>
<dbReference type="InterPro" id="IPR000847">
    <property type="entry name" value="LysR_HTH_N"/>
</dbReference>
<evidence type="ECO:0000256" key="1">
    <source>
        <dbReference type="ARBA" id="ARBA00009437"/>
    </source>
</evidence>
<keyword evidence="2" id="KW-0805">Transcription regulation</keyword>
<evidence type="ECO:0000313" key="6">
    <source>
        <dbReference type="EMBL" id="MBC8538472.1"/>
    </source>
</evidence>
<dbReference type="InterPro" id="IPR036388">
    <property type="entry name" value="WH-like_DNA-bd_sf"/>
</dbReference>
<evidence type="ECO:0000259" key="5">
    <source>
        <dbReference type="PROSITE" id="PS50931"/>
    </source>
</evidence>
<sequence>MDIKQLTYFLAIAEEGNISAAAKKLHISQPPLSLQLKLLEEELGVVLLERGARKSTLTDAGRLLYKHARYILQLVENAEREIQDFGNGIQGTLRLGTISSSGTILLGERMRLFHQAAPNIRFEIHEGNTFQLLDMLHANVIEMAVVRTPFLADEIVCHDLEEEPMAAVACRSFFSDLPDGPLHLRDLKDKPIIFYRRYESLVMAAFRDEGIEPDVFCKNDDARTSLLWARAGLGIAIVPKSSARMIPGAELLTRSLAEKELYSRVSVIHRKHAPLSAAARSFLQFFCGEEE</sequence>
<dbReference type="Pfam" id="PF03466">
    <property type="entry name" value="LysR_substrate"/>
    <property type="match status" value="1"/>
</dbReference>